<protein>
    <submittedName>
        <fullName evidence="1">Uncharacterized protein</fullName>
    </submittedName>
</protein>
<reference evidence="1 2" key="1">
    <citation type="submission" date="2014-07" db="EMBL/GenBank/DDBJ databases">
        <title>Genome Sequencing of Dermacoccus nishinomiyaensis.</title>
        <authorList>
            <person name="Hong K.W."/>
            <person name="Chan K.G."/>
        </authorList>
    </citation>
    <scope>NUCLEOTIDE SEQUENCE [LARGE SCALE GENOMIC DNA]</scope>
    <source>
        <strain evidence="1 2">M25</strain>
    </source>
</reference>
<name>A0A075JET6_9MICO</name>
<dbReference type="KEGG" id="dni:HX89_04060"/>
<proteinExistence type="predicted"/>
<keyword evidence="2" id="KW-1185">Reference proteome</keyword>
<dbReference type="GeneID" id="41840385"/>
<dbReference type="AlphaFoldDB" id="A0A075JET6"/>
<evidence type="ECO:0000313" key="1">
    <source>
        <dbReference type="EMBL" id="AIF40270.1"/>
    </source>
</evidence>
<dbReference type="RefSeq" id="WP_038567175.1">
    <property type="nucleotide sequence ID" value="NZ_CP008889.1"/>
</dbReference>
<dbReference type="HOGENOM" id="CLU_2394869_0_0_11"/>
<organism evidence="1 2">
    <name type="scientific">Dermacoccus nishinomiyaensis</name>
    <dbReference type="NCBI Taxonomy" id="1274"/>
    <lineage>
        <taxon>Bacteria</taxon>
        <taxon>Bacillati</taxon>
        <taxon>Actinomycetota</taxon>
        <taxon>Actinomycetes</taxon>
        <taxon>Micrococcales</taxon>
        <taxon>Dermacoccaceae</taxon>
        <taxon>Dermacoccus</taxon>
    </lineage>
</organism>
<sequence>MIGQLFTVNLSNVVPAAMAEVMRDLASDAPVEITARQHDNGIDALILVAGREIVVRESTIVACLKADDVRAAAQDSVSRLATEIWHFVDEALG</sequence>
<evidence type="ECO:0000313" key="2">
    <source>
        <dbReference type="Proteomes" id="UP000027986"/>
    </source>
</evidence>
<accession>A0A075JET6</accession>
<dbReference type="Proteomes" id="UP000027986">
    <property type="component" value="Chromosome"/>
</dbReference>
<gene>
    <name evidence="1" type="ORF">HX89_04060</name>
</gene>
<dbReference type="EMBL" id="CP008889">
    <property type="protein sequence ID" value="AIF40270.1"/>
    <property type="molecule type" value="Genomic_DNA"/>
</dbReference>